<dbReference type="EMBL" id="JMQI01000013">
    <property type="protein sequence ID" value="KDN22962.1"/>
    <property type="molecule type" value="Genomic_DNA"/>
</dbReference>
<dbReference type="eggNOG" id="COG0711">
    <property type="taxonomic scope" value="Bacteria"/>
</dbReference>
<dbReference type="RefSeq" id="WP_235190723.1">
    <property type="nucleotide sequence ID" value="NZ_JMQI01000013.1"/>
</dbReference>
<feature type="region of interest" description="Disordered" evidence="1">
    <location>
        <begin position="170"/>
        <end position="267"/>
    </location>
</feature>
<reference evidence="2 3" key="1">
    <citation type="submission" date="2014-05" db="EMBL/GenBank/DDBJ databases">
        <title>Draft genome sequence of Amycolatopsis rifamycinica DSM 46095.</title>
        <authorList>
            <person name="Lal R."/>
            <person name="Saxena A."/>
            <person name="Kumari R."/>
            <person name="Mukherjee U."/>
            <person name="Singh P."/>
            <person name="Sangwan N."/>
            <person name="Mahato N.K."/>
        </authorList>
    </citation>
    <scope>NUCLEOTIDE SEQUENCE [LARGE SCALE GENOMIC DNA]</scope>
    <source>
        <strain evidence="2 3">DSM 46095</strain>
    </source>
</reference>
<gene>
    <name evidence="2" type="ORF">DV20_06715</name>
</gene>
<sequence>MTQGPGGQSPPQQQYGSGSPSKPETAKDEAREVASTAADRGGEVAQTAADQAKHVAAHAQQEARDLLREGREQLQSQARDGQRKAAESLHQLAGQLERMAEQTDSPGLAGDVARQVSDRTRTVADWLEHREPGDLLDEVRRFARRRPGTFLVGAAVAGALVGRLTRGVVAQHKEESSSNGHAGAPQPHAGPAATPAVPQPDAGYATPELGIPQPGYAAPGGYNAPQPTEGLPQPSRPAGAPGGYNAPQAPDALPQPSPRFSAPGQVP</sequence>
<organism evidence="2 3">
    <name type="scientific">Amycolatopsis rifamycinica</name>
    <dbReference type="NCBI Taxonomy" id="287986"/>
    <lineage>
        <taxon>Bacteria</taxon>
        <taxon>Bacillati</taxon>
        <taxon>Actinomycetota</taxon>
        <taxon>Actinomycetes</taxon>
        <taxon>Pseudonocardiales</taxon>
        <taxon>Pseudonocardiaceae</taxon>
        <taxon>Amycolatopsis</taxon>
    </lineage>
</organism>
<protein>
    <submittedName>
        <fullName evidence="2">Uncharacterized protein</fullName>
    </submittedName>
</protein>
<feature type="compositionally biased region" description="Low complexity" evidence="1">
    <location>
        <begin position="9"/>
        <end position="21"/>
    </location>
</feature>
<evidence type="ECO:0000256" key="1">
    <source>
        <dbReference type="SAM" id="MobiDB-lite"/>
    </source>
</evidence>
<proteinExistence type="predicted"/>
<comment type="caution">
    <text evidence="2">The sequence shown here is derived from an EMBL/GenBank/DDBJ whole genome shotgun (WGS) entry which is preliminary data.</text>
</comment>
<evidence type="ECO:0000313" key="2">
    <source>
        <dbReference type="EMBL" id="KDN22962.1"/>
    </source>
</evidence>
<accession>A0A066UAQ0</accession>
<name>A0A066UAQ0_9PSEU</name>
<dbReference type="STRING" id="287986.DV20_06715"/>
<dbReference type="Proteomes" id="UP000027345">
    <property type="component" value="Unassembled WGS sequence"/>
</dbReference>
<feature type="compositionally biased region" description="Low complexity" evidence="1">
    <location>
        <begin position="180"/>
        <end position="196"/>
    </location>
</feature>
<evidence type="ECO:0000313" key="3">
    <source>
        <dbReference type="Proteomes" id="UP000027345"/>
    </source>
</evidence>
<dbReference type="AlphaFoldDB" id="A0A066UAQ0"/>
<keyword evidence="3" id="KW-1185">Reference proteome</keyword>
<feature type="region of interest" description="Disordered" evidence="1">
    <location>
        <begin position="1"/>
        <end position="116"/>
    </location>
</feature>
<feature type="compositionally biased region" description="Basic and acidic residues" evidence="1">
    <location>
        <begin position="61"/>
        <end position="72"/>
    </location>
</feature>